<keyword evidence="9" id="KW-1133">Transmembrane helix</keyword>
<keyword evidence="5" id="KW-0547">Nucleotide-binding</keyword>
<evidence type="ECO:0000256" key="5">
    <source>
        <dbReference type="ARBA" id="ARBA00022741"/>
    </source>
</evidence>
<dbReference type="SUPFAM" id="SSF55874">
    <property type="entry name" value="ATPase domain of HSP90 chaperone/DNA topoisomerase II/histidine kinase"/>
    <property type="match status" value="1"/>
</dbReference>
<dbReference type="InterPro" id="IPR011712">
    <property type="entry name" value="Sig_transdc_His_kin_sub3_dim/P"/>
</dbReference>
<evidence type="ECO:0000259" key="10">
    <source>
        <dbReference type="Pfam" id="PF02518"/>
    </source>
</evidence>
<dbReference type="CDD" id="cd16917">
    <property type="entry name" value="HATPase_UhpB-NarQ-NarX-like"/>
    <property type="match status" value="1"/>
</dbReference>
<reference evidence="12 13" key="1">
    <citation type="submission" date="2019-07" db="EMBL/GenBank/DDBJ databases">
        <title>Rhodococcus cavernicolus sp. nov., isolated from a cave.</title>
        <authorList>
            <person name="Lee S.D."/>
        </authorList>
    </citation>
    <scope>NUCLEOTIDE SEQUENCE [LARGE SCALE GENOMIC DNA]</scope>
    <source>
        <strain evidence="12 13">C1-24</strain>
    </source>
</reference>
<evidence type="ECO:0000256" key="2">
    <source>
        <dbReference type="ARBA" id="ARBA00012438"/>
    </source>
</evidence>
<sequence length="378" mass="39650">MSVAAAAPLQTAGSARLLRLVGLVAVLLPFLTSQSRGESVWVWAATIVSCLGWLGWALLPNRLSWAQAGCLVAMALFGGLICGPVPIATISVVAAIFAAIAMLEYPLAFGVGVTAVGTITSTLSSILHRDNAVAIISTLGGIVVVVLMGWSRRQFRVSAEQNRRLVEQTRVIRAERDRAAALAERGRIARDIHDVLAHTLGGLVLQLDAADALIEAGDIDGAAQRVRASHALAVSGLNDARDVVGTLRADRVDLAAEIERLAGEHRSAGERVSVSIEGDASSVDQQGSVALVRVLQESLTNARKHAQGAPVTVTLQVDPNRTELVVINDRAAQSAILGVSGAGVGLLGMRERIVALGGTLDAGKDGDRWRVQIAIPRR</sequence>
<name>A0A5A7S9H4_9NOCA</name>
<keyword evidence="9" id="KW-0472">Membrane</keyword>
<accession>A0A5A7S9H4</accession>
<evidence type="ECO:0000313" key="12">
    <source>
        <dbReference type="EMBL" id="KAA0021195.1"/>
    </source>
</evidence>
<dbReference type="PANTHER" id="PTHR24421:SF10">
    <property type="entry name" value="NITRATE_NITRITE SENSOR PROTEIN NARQ"/>
    <property type="match status" value="1"/>
</dbReference>
<feature type="domain" description="Signal transduction histidine kinase subgroup 3 dimerisation and phosphoacceptor" evidence="11">
    <location>
        <begin position="184"/>
        <end position="249"/>
    </location>
</feature>
<dbReference type="Pfam" id="PF02518">
    <property type="entry name" value="HATPase_c"/>
    <property type="match status" value="1"/>
</dbReference>
<dbReference type="EC" id="2.7.13.3" evidence="2"/>
<keyword evidence="8" id="KW-0902">Two-component regulatory system</keyword>
<evidence type="ECO:0000256" key="9">
    <source>
        <dbReference type="SAM" id="Phobius"/>
    </source>
</evidence>
<dbReference type="EMBL" id="VLNY01000011">
    <property type="protein sequence ID" value="KAA0021195.1"/>
    <property type="molecule type" value="Genomic_DNA"/>
</dbReference>
<dbReference type="InterPro" id="IPR036890">
    <property type="entry name" value="HATPase_C_sf"/>
</dbReference>
<keyword evidence="9" id="KW-0812">Transmembrane</keyword>
<dbReference type="GO" id="GO:0016020">
    <property type="term" value="C:membrane"/>
    <property type="evidence" value="ECO:0007669"/>
    <property type="project" value="InterPro"/>
</dbReference>
<evidence type="ECO:0000256" key="7">
    <source>
        <dbReference type="ARBA" id="ARBA00022840"/>
    </source>
</evidence>
<comment type="catalytic activity">
    <reaction evidence="1">
        <text>ATP + protein L-histidine = ADP + protein N-phospho-L-histidine.</text>
        <dbReference type="EC" id="2.7.13.3"/>
    </reaction>
</comment>
<dbReference type="AlphaFoldDB" id="A0A5A7S9H4"/>
<feature type="transmembrane region" description="Helical" evidence="9">
    <location>
        <begin position="107"/>
        <end position="126"/>
    </location>
</feature>
<dbReference type="Pfam" id="PF07730">
    <property type="entry name" value="HisKA_3"/>
    <property type="match status" value="1"/>
</dbReference>
<keyword evidence="7" id="KW-0067">ATP-binding</keyword>
<dbReference type="GO" id="GO:0000155">
    <property type="term" value="F:phosphorelay sensor kinase activity"/>
    <property type="evidence" value="ECO:0007669"/>
    <property type="project" value="InterPro"/>
</dbReference>
<evidence type="ECO:0000256" key="6">
    <source>
        <dbReference type="ARBA" id="ARBA00022777"/>
    </source>
</evidence>
<feature type="domain" description="Histidine kinase/HSP90-like ATPase" evidence="10">
    <location>
        <begin position="289"/>
        <end position="375"/>
    </location>
</feature>
<dbReference type="Gene3D" id="1.20.5.1930">
    <property type="match status" value="1"/>
</dbReference>
<feature type="transmembrane region" description="Helical" evidence="9">
    <location>
        <begin position="40"/>
        <end position="59"/>
    </location>
</feature>
<dbReference type="PANTHER" id="PTHR24421">
    <property type="entry name" value="NITRATE/NITRITE SENSOR PROTEIN NARX-RELATED"/>
    <property type="match status" value="1"/>
</dbReference>
<evidence type="ECO:0000256" key="4">
    <source>
        <dbReference type="ARBA" id="ARBA00022679"/>
    </source>
</evidence>
<comment type="caution">
    <text evidence="12">The sequence shown here is derived from an EMBL/GenBank/DDBJ whole genome shotgun (WGS) entry which is preliminary data.</text>
</comment>
<feature type="transmembrane region" description="Helical" evidence="9">
    <location>
        <begin position="132"/>
        <end position="150"/>
    </location>
</feature>
<feature type="transmembrane region" description="Helical" evidence="9">
    <location>
        <begin position="17"/>
        <end position="33"/>
    </location>
</feature>
<keyword evidence="4" id="KW-0808">Transferase</keyword>
<proteinExistence type="predicted"/>
<gene>
    <name evidence="12" type="ORF">FOY51_20000</name>
</gene>
<dbReference type="InterPro" id="IPR050482">
    <property type="entry name" value="Sensor_HK_TwoCompSys"/>
</dbReference>
<keyword evidence="6" id="KW-0418">Kinase</keyword>
<evidence type="ECO:0000259" key="11">
    <source>
        <dbReference type="Pfam" id="PF07730"/>
    </source>
</evidence>
<keyword evidence="13" id="KW-1185">Reference proteome</keyword>
<dbReference type="Gene3D" id="3.30.565.10">
    <property type="entry name" value="Histidine kinase-like ATPase, C-terminal domain"/>
    <property type="match status" value="1"/>
</dbReference>
<dbReference type="GO" id="GO:0005524">
    <property type="term" value="F:ATP binding"/>
    <property type="evidence" value="ECO:0007669"/>
    <property type="project" value="UniProtKB-KW"/>
</dbReference>
<dbReference type="OrthoDB" id="227596at2"/>
<dbReference type="InterPro" id="IPR003594">
    <property type="entry name" value="HATPase_dom"/>
</dbReference>
<keyword evidence="3" id="KW-0597">Phosphoprotein</keyword>
<protein>
    <recommendedName>
        <fullName evidence="2">histidine kinase</fullName>
        <ecNumber evidence="2">2.7.13.3</ecNumber>
    </recommendedName>
</protein>
<evidence type="ECO:0000313" key="13">
    <source>
        <dbReference type="Proteomes" id="UP000322244"/>
    </source>
</evidence>
<evidence type="ECO:0000256" key="3">
    <source>
        <dbReference type="ARBA" id="ARBA00022553"/>
    </source>
</evidence>
<dbReference type="RefSeq" id="WP_149432028.1">
    <property type="nucleotide sequence ID" value="NZ_VLNY01000011.1"/>
</dbReference>
<evidence type="ECO:0000256" key="1">
    <source>
        <dbReference type="ARBA" id="ARBA00000085"/>
    </source>
</evidence>
<dbReference type="GO" id="GO:0046983">
    <property type="term" value="F:protein dimerization activity"/>
    <property type="evidence" value="ECO:0007669"/>
    <property type="project" value="InterPro"/>
</dbReference>
<evidence type="ECO:0000256" key="8">
    <source>
        <dbReference type="ARBA" id="ARBA00023012"/>
    </source>
</evidence>
<feature type="transmembrane region" description="Helical" evidence="9">
    <location>
        <begin position="71"/>
        <end position="100"/>
    </location>
</feature>
<dbReference type="Proteomes" id="UP000322244">
    <property type="component" value="Unassembled WGS sequence"/>
</dbReference>
<organism evidence="12 13">
    <name type="scientific">Antrihabitans cavernicola</name>
    <dbReference type="NCBI Taxonomy" id="2495913"/>
    <lineage>
        <taxon>Bacteria</taxon>
        <taxon>Bacillati</taxon>
        <taxon>Actinomycetota</taxon>
        <taxon>Actinomycetes</taxon>
        <taxon>Mycobacteriales</taxon>
        <taxon>Nocardiaceae</taxon>
        <taxon>Antrihabitans</taxon>
    </lineage>
</organism>